<protein>
    <submittedName>
        <fullName evidence="2 3">Uncharacterized protein</fullName>
    </submittedName>
</protein>
<proteinExistence type="predicted"/>
<evidence type="ECO:0000313" key="2">
    <source>
        <dbReference type="EMBL" id="KQJ85040.2"/>
    </source>
</evidence>
<dbReference type="AlphaFoldDB" id="A0A0Q3IFP2"/>
<evidence type="ECO:0000313" key="3">
    <source>
        <dbReference type="EnsemblPlants" id="KQJ85040"/>
    </source>
</evidence>
<organism evidence="2">
    <name type="scientific">Brachypodium distachyon</name>
    <name type="common">Purple false brome</name>
    <name type="synonym">Trachynia distachya</name>
    <dbReference type="NCBI Taxonomy" id="15368"/>
    <lineage>
        <taxon>Eukaryota</taxon>
        <taxon>Viridiplantae</taxon>
        <taxon>Streptophyta</taxon>
        <taxon>Embryophyta</taxon>
        <taxon>Tracheophyta</taxon>
        <taxon>Spermatophyta</taxon>
        <taxon>Magnoliopsida</taxon>
        <taxon>Liliopsida</taxon>
        <taxon>Poales</taxon>
        <taxon>Poaceae</taxon>
        <taxon>BOP clade</taxon>
        <taxon>Pooideae</taxon>
        <taxon>Stipodae</taxon>
        <taxon>Brachypodieae</taxon>
        <taxon>Brachypodium</taxon>
    </lineage>
</organism>
<dbReference type="EMBL" id="CM000884">
    <property type="protein sequence ID" value="KQJ85040.2"/>
    <property type="molecule type" value="Genomic_DNA"/>
</dbReference>
<evidence type="ECO:0000256" key="1">
    <source>
        <dbReference type="SAM" id="MobiDB-lite"/>
    </source>
</evidence>
<name>A0A0Q3IFP2_BRADI</name>
<keyword evidence="4" id="KW-1185">Reference proteome</keyword>
<reference evidence="2 3" key="1">
    <citation type="journal article" date="2010" name="Nature">
        <title>Genome sequencing and analysis of the model grass Brachypodium distachyon.</title>
        <authorList>
            <consortium name="International Brachypodium Initiative"/>
        </authorList>
    </citation>
    <scope>NUCLEOTIDE SEQUENCE [LARGE SCALE GENOMIC DNA]</scope>
    <source>
        <strain evidence="2 3">Bd21</strain>
    </source>
</reference>
<dbReference type="Proteomes" id="UP000008810">
    <property type="component" value="Chromosome 5"/>
</dbReference>
<feature type="region of interest" description="Disordered" evidence="1">
    <location>
        <begin position="28"/>
        <end position="51"/>
    </location>
</feature>
<reference evidence="2" key="2">
    <citation type="submission" date="2017-06" db="EMBL/GenBank/DDBJ databases">
        <title>WGS assembly of Brachypodium distachyon.</title>
        <authorList>
            <consortium name="The International Brachypodium Initiative"/>
            <person name="Lucas S."/>
            <person name="Harmon-Smith M."/>
            <person name="Lail K."/>
            <person name="Tice H."/>
            <person name="Grimwood J."/>
            <person name="Bruce D."/>
            <person name="Barry K."/>
            <person name="Shu S."/>
            <person name="Lindquist E."/>
            <person name="Wang M."/>
            <person name="Pitluck S."/>
            <person name="Vogel J.P."/>
            <person name="Garvin D.F."/>
            <person name="Mockler T.C."/>
            <person name="Schmutz J."/>
            <person name="Rokhsar D."/>
            <person name="Bevan M.W."/>
        </authorList>
    </citation>
    <scope>NUCLEOTIDE SEQUENCE</scope>
    <source>
        <strain evidence="2">Bd21</strain>
    </source>
</reference>
<reference evidence="3" key="3">
    <citation type="submission" date="2018-08" db="UniProtKB">
        <authorList>
            <consortium name="EnsemblPlants"/>
        </authorList>
    </citation>
    <scope>IDENTIFICATION</scope>
    <source>
        <strain evidence="3">cv. Bd21</strain>
    </source>
</reference>
<dbReference type="Gramene" id="KQJ85040">
    <property type="protein sequence ID" value="KQJ85040"/>
    <property type="gene ID" value="BRADI_5g24412v3"/>
</dbReference>
<gene>
    <name evidence="2" type="ORF">BRADI_5g24412v3</name>
</gene>
<evidence type="ECO:0000313" key="4">
    <source>
        <dbReference type="Proteomes" id="UP000008810"/>
    </source>
</evidence>
<dbReference type="InParanoid" id="A0A0Q3IFP2"/>
<sequence length="136" mass="15044">MVTAALQAPCSASQERFARAPMIEAEKLCRGSNEQEKKQTEGKKEGHERAARVDQLAAREQPCTGARPIGNALWYTNSVVCTTTLHAKRNVAYGQINTSQLNPILGHVRMKHRTARPRVQLLITSPVACARRGRIN</sequence>
<accession>A0A0Q3IFP2</accession>
<dbReference type="EnsemblPlants" id="KQJ85040">
    <property type="protein sequence ID" value="KQJ85040"/>
    <property type="gene ID" value="BRADI_5g24412v3"/>
</dbReference>